<dbReference type="AlphaFoldDB" id="A0A8S1NWL6"/>
<dbReference type="Proteomes" id="UP000688137">
    <property type="component" value="Unassembled WGS sequence"/>
</dbReference>
<protein>
    <submittedName>
        <fullName evidence="1">Uncharacterized protein</fullName>
    </submittedName>
</protein>
<evidence type="ECO:0000313" key="1">
    <source>
        <dbReference type="EMBL" id="CAD8094691.1"/>
    </source>
</evidence>
<comment type="caution">
    <text evidence="1">The sequence shown here is derived from an EMBL/GenBank/DDBJ whole genome shotgun (WGS) entry which is preliminary data.</text>
</comment>
<dbReference type="Pfam" id="PF01508">
    <property type="entry name" value="Paramecium_SA"/>
    <property type="match status" value="1"/>
</dbReference>
<gene>
    <name evidence="1" type="ORF">PPRIM_AZ9-3.1.T0960165</name>
</gene>
<dbReference type="EMBL" id="CAJJDM010000099">
    <property type="protein sequence ID" value="CAD8094691.1"/>
    <property type="molecule type" value="Genomic_DNA"/>
</dbReference>
<proteinExistence type="predicted"/>
<name>A0A8S1NWL6_PARPR</name>
<evidence type="ECO:0000313" key="2">
    <source>
        <dbReference type="Proteomes" id="UP000688137"/>
    </source>
</evidence>
<dbReference type="InterPro" id="IPR002895">
    <property type="entry name" value="Paramecium_SA"/>
</dbReference>
<organism evidence="1 2">
    <name type="scientific">Paramecium primaurelia</name>
    <dbReference type="NCBI Taxonomy" id="5886"/>
    <lineage>
        <taxon>Eukaryota</taxon>
        <taxon>Sar</taxon>
        <taxon>Alveolata</taxon>
        <taxon>Ciliophora</taxon>
        <taxon>Intramacronucleata</taxon>
        <taxon>Oligohymenophorea</taxon>
        <taxon>Peniculida</taxon>
        <taxon>Parameciidae</taxon>
        <taxon>Paramecium</taxon>
    </lineage>
</organism>
<reference evidence="1" key="1">
    <citation type="submission" date="2021-01" db="EMBL/GenBank/DDBJ databases">
        <authorList>
            <consortium name="Genoscope - CEA"/>
            <person name="William W."/>
        </authorList>
    </citation>
    <scope>NUCLEOTIDE SEQUENCE</scope>
</reference>
<accession>A0A8S1NWL6</accession>
<sequence length="182" mass="21407">MFYSQNCLYWPQYLRSKNMYFGLKRQIQQSRTNLDCKQKLSECITNSNICILGDPCDEYTYLNYCIQSKNQLCLWIQNSCINYSKCKDAKLKTFYESQIVAPFCTSNIQNIYHLLFVLNMKIWKPVYLVGINYGNEMKNVNPLKSPDNNFCRLNHNVCISDGYKCIQVVQKCIQQPMHGLIN</sequence>
<keyword evidence="2" id="KW-1185">Reference proteome</keyword>